<dbReference type="Pfam" id="PF02770">
    <property type="entry name" value="Acyl-CoA_dh_M"/>
    <property type="match status" value="1"/>
</dbReference>
<dbReference type="OrthoDB" id="9775090at2"/>
<dbReference type="InterPro" id="IPR046373">
    <property type="entry name" value="Acyl-CoA_Oxase/DH_mid-dom_sf"/>
</dbReference>
<dbReference type="GO" id="GO:0005886">
    <property type="term" value="C:plasma membrane"/>
    <property type="evidence" value="ECO:0007669"/>
    <property type="project" value="TreeGrafter"/>
</dbReference>
<organism evidence="10 11">
    <name type="scientific">Tritonibacter horizontis</name>
    <dbReference type="NCBI Taxonomy" id="1768241"/>
    <lineage>
        <taxon>Bacteria</taxon>
        <taxon>Pseudomonadati</taxon>
        <taxon>Pseudomonadota</taxon>
        <taxon>Alphaproteobacteria</taxon>
        <taxon>Rhodobacterales</taxon>
        <taxon>Paracoccaceae</taxon>
        <taxon>Tritonibacter</taxon>
    </lineage>
</organism>
<dbReference type="PATRIC" id="fig|1768241.3.peg.2118"/>
<feature type="domain" description="Acyl-CoA oxidase/dehydrogenase middle" evidence="8">
    <location>
        <begin position="122"/>
        <end position="216"/>
    </location>
</feature>
<accession>A0A132BXH8</accession>
<dbReference type="EC" id="1.3.99.-" evidence="10"/>
<evidence type="ECO:0000256" key="3">
    <source>
        <dbReference type="ARBA" id="ARBA00022630"/>
    </source>
</evidence>
<feature type="domain" description="Acyl-CoA dehydrogenase/oxidase N-terminal" evidence="9">
    <location>
        <begin position="11"/>
        <end position="117"/>
    </location>
</feature>
<dbReference type="Pfam" id="PF02771">
    <property type="entry name" value="Acyl-CoA_dh_N"/>
    <property type="match status" value="1"/>
</dbReference>
<evidence type="ECO:0000259" key="9">
    <source>
        <dbReference type="Pfam" id="PF02771"/>
    </source>
</evidence>
<feature type="domain" description="Acyl-CoA dehydrogenase/oxidase C-terminal" evidence="7">
    <location>
        <begin position="229"/>
        <end position="378"/>
    </location>
</feature>
<evidence type="ECO:0000256" key="1">
    <source>
        <dbReference type="ARBA" id="ARBA00001974"/>
    </source>
</evidence>
<reference evidence="10 11" key="1">
    <citation type="submission" date="2015-12" db="EMBL/GenBank/DDBJ databases">
        <title>Genome sequence of the marine Rhodobacteraceae strain O3.65, Candidatus Tritonibacter horizontis.</title>
        <authorList>
            <person name="Poehlein A."/>
            <person name="Giebel H.A."/>
            <person name="Voget S."/>
            <person name="Brinkhoff T."/>
        </authorList>
    </citation>
    <scope>NUCLEOTIDE SEQUENCE [LARGE SCALE GENOMIC DNA]</scope>
    <source>
        <strain evidence="10 11">O3.65</strain>
    </source>
</reference>
<dbReference type="InterPro" id="IPR006091">
    <property type="entry name" value="Acyl-CoA_Oxase/DH_mid-dom"/>
</dbReference>
<dbReference type="InterPro" id="IPR037069">
    <property type="entry name" value="AcylCoA_DH/ox_N_sf"/>
</dbReference>
<keyword evidence="11" id="KW-1185">Reference proteome</keyword>
<dbReference type="InterPro" id="IPR009075">
    <property type="entry name" value="AcylCo_DH/oxidase_C"/>
</dbReference>
<dbReference type="AlphaFoldDB" id="A0A132BXH8"/>
<keyword evidence="5 6" id="KW-0560">Oxidoreductase</keyword>
<dbReference type="Proteomes" id="UP000068382">
    <property type="component" value="Unassembled WGS sequence"/>
</dbReference>
<dbReference type="RefSeq" id="WP_068242714.1">
    <property type="nucleotide sequence ID" value="NZ_LPUY01000060.1"/>
</dbReference>
<dbReference type="InterPro" id="IPR036250">
    <property type="entry name" value="AcylCo_DH-like_C"/>
</dbReference>
<dbReference type="PANTHER" id="PTHR43292:SF3">
    <property type="entry name" value="ACYL-COA DEHYDROGENASE FADE29"/>
    <property type="match status" value="1"/>
</dbReference>
<gene>
    <name evidence="10" type="primary">mmgC_4</name>
    <name evidence="10" type="ORF">TRIHO_20150</name>
</gene>
<dbReference type="Gene3D" id="1.20.140.10">
    <property type="entry name" value="Butyryl-CoA Dehydrogenase, subunit A, domain 3"/>
    <property type="match status" value="1"/>
</dbReference>
<dbReference type="SUPFAM" id="SSF56645">
    <property type="entry name" value="Acyl-CoA dehydrogenase NM domain-like"/>
    <property type="match status" value="1"/>
</dbReference>
<evidence type="ECO:0000313" key="10">
    <source>
        <dbReference type="EMBL" id="KUP93109.1"/>
    </source>
</evidence>
<evidence type="ECO:0000313" key="11">
    <source>
        <dbReference type="Proteomes" id="UP000068382"/>
    </source>
</evidence>
<comment type="cofactor">
    <cofactor evidence="1 6">
        <name>FAD</name>
        <dbReference type="ChEBI" id="CHEBI:57692"/>
    </cofactor>
</comment>
<dbReference type="Gene3D" id="1.10.540.10">
    <property type="entry name" value="Acyl-CoA dehydrogenase/oxidase, N-terminal domain"/>
    <property type="match status" value="1"/>
</dbReference>
<dbReference type="SUPFAM" id="SSF47203">
    <property type="entry name" value="Acyl-CoA dehydrogenase C-terminal domain-like"/>
    <property type="match status" value="1"/>
</dbReference>
<dbReference type="GO" id="GO:0016627">
    <property type="term" value="F:oxidoreductase activity, acting on the CH-CH group of donors"/>
    <property type="evidence" value="ECO:0007669"/>
    <property type="project" value="InterPro"/>
</dbReference>
<keyword evidence="4 6" id="KW-0274">FAD</keyword>
<evidence type="ECO:0000259" key="7">
    <source>
        <dbReference type="Pfam" id="PF00441"/>
    </source>
</evidence>
<dbReference type="FunFam" id="2.40.110.10:FF:000011">
    <property type="entry name" value="Acyl-CoA dehydrogenase FadE34"/>
    <property type="match status" value="1"/>
</dbReference>
<evidence type="ECO:0000256" key="2">
    <source>
        <dbReference type="ARBA" id="ARBA00009347"/>
    </source>
</evidence>
<comment type="caution">
    <text evidence="10">The sequence shown here is derived from an EMBL/GenBank/DDBJ whole genome shotgun (WGS) entry which is preliminary data.</text>
</comment>
<keyword evidence="3 6" id="KW-0285">Flavoprotein</keyword>
<dbReference type="InterPro" id="IPR013786">
    <property type="entry name" value="AcylCoA_DH/ox_N"/>
</dbReference>
<evidence type="ECO:0000256" key="4">
    <source>
        <dbReference type="ARBA" id="ARBA00022827"/>
    </source>
</evidence>
<comment type="similarity">
    <text evidence="2 6">Belongs to the acyl-CoA dehydrogenase family.</text>
</comment>
<name>A0A132BXH8_9RHOB</name>
<proteinExistence type="inferred from homology"/>
<sequence>MTDWNAMSDAEFRKEVHQFFETEYPEELRHLPHRPKFAEIEHWHRKLHTKGWVAPAWPAEYGGMGLNAAKLLIFYEEQQRGGVNRGRDMGVQMVGPLIIKFGTQKQKDYWLPRILSCEDIWCQGYSEPGAGSDLANLRTRAEIDGDDFVINGQKIWTTMAHDASHIFMLVRTDPNAPKKQQGISFLLAPMDQPGVDVRTITTLSGETEFCEVFFDNARTPRENLVGELNKGWSMAKALLSFERIFIGSPSLAQNALGQLESFARGRGAYDDPVFRDRFAQAALDVEDHAALYARFADQLKRGETLGADVSMLKIWVTECFQRITELMIEAAGPDGGTVGPLQVGNVSVDVLASFYKARPTTIYGGSNEIQRNILSKAVLGLPD</sequence>
<evidence type="ECO:0000259" key="8">
    <source>
        <dbReference type="Pfam" id="PF02770"/>
    </source>
</evidence>
<dbReference type="InterPro" id="IPR052161">
    <property type="entry name" value="Mycobact_Acyl-CoA_DH"/>
</dbReference>
<dbReference type="Gene3D" id="2.40.110.10">
    <property type="entry name" value="Butyryl-CoA Dehydrogenase, subunit A, domain 2"/>
    <property type="match status" value="1"/>
</dbReference>
<evidence type="ECO:0000256" key="6">
    <source>
        <dbReference type="RuleBase" id="RU362125"/>
    </source>
</evidence>
<evidence type="ECO:0000256" key="5">
    <source>
        <dbReference type="ARBA" id="ARBA00023002"/>
    </source>
</evidence>
<dbReference type="PANTHER" id="PTHR43292">
    <property type="entry name" value="ACYL-COA DEHYDROGENASE"/>
    <property type="match status" value="1"/>
</dbReference>
<dbReference type="InterPro" id="IPR009100">
    <property type="entry name" value="AcylCoA_DH/oxidase_NM_dom_sf"/>
</dbReference>
<dbReference type="EMBL" id="LPUY01000060">
    <property type="protein sequence ID" value="KUP93109.1"/>
    <property type="molecule type" value="Genomic_DNA"/>
</dbReference>
<protein>
    <submittedName>
        <fullName evidence="10">Acyl-CoA dehydrogenase</fullName>
        <ecNumber evidence="10">1.3.99.-</ecNumber>
    </submittedName>
</protein>
<dbReference type="GO" id="GO:0050660">
    <property type="term" value="F:flavin adenine dinucleotide binding"/>
    <property type="evidence" value="ECO:0007669"/>
    <property type="project" value="InterPro"/>
</dbReference>
<dbReference type="Pfam" id="PF00441">
    <property type="entry name" value="Acyl-CoA_dh_1"/>
    <property type="match status" value="1"/>
</dbReference>